<proteinExistence type="predicted"/>
<dbReference type="FunFam" id="3.30.70.270:FF:000001">
    <property type="entry name" value="Diguanylate cyclase domain protein"/>
    <property type="match status" value="1"/>
</dbReference>
<dbReference type="Gene3D" id="3.30.70.270">
    <property type="match status" value="1"/>
</dbReference>
<sequence length="323" mass="36346">MAFINELLNGDFMPHGHCLLWRTDLLLLHVGGDTLTFIAYMLIPLALIKLVRARDDLRFDWIFLLFAGFIFFCGATHILGIINVWHGYYYIHGIIKSMTGIISMLTAILLWYLLPQAISLPGKHAMEAKIVELMRAEHELAASNQRLEAEVQKRTAQLEKMATTDELTELFNRREIMRLLGLEIARAERQGSALSIMMLDLDHFKAVNDNFGHQAGDRALKSAAENFKQQLRITDFIGRIGGEEFLVILPDTDINSAYALAERVRLALEQQTTENPSIPSCTASLGVAQCLSTDDLHSLIQRADEALYQAKSNGRNCVYQAPD</sequence>
<evidence type="ECO:0000256" key="3">
    <source>
        <dbReference type="ARBA" id="ARBA00034247"/>
    </source>
</evidence>
<evidence type="ECO:0000256" key="2">
    <source>
        <dbReference type="ARBA" id="ARBA00012528"/>
    </source>
</evidence>
<dbReference type="Pfam" id="PF00990">
    <property type="entry name" value="GGDEF"/>
    <property type="match status" value="1"/>
</dbReference>
<dbReference type="GO" id="GO:1902201">
    <property type="term" value="P:negative regulation of bacterial-type flagellum-dependent cell motility"/>
    <property type="evidence" value="ECO:0007669"/>
    <property type="project" value="TreeGrafter"/>
</dbReference>
<dbReference type="InterPro" id="IPR043128">
    <property type="entry name" value="Rev_trsase/Diguanyl_cyclase"/>
</dbReference>
<dbReference type="PANTHER" id="PTHR45138:SF9">
    <property type="entry name" value="DIGUANYLATE CYCLASE DGCM-RELATED"/>
    <property type="match status" value="1"/>
</dbReference>
<evidence type="ECO:0000313" key="7">
    <source>
        <dbReference type="EMBL" id="NRQ43155.1"/>
    </source>
</evidence>
<name>A0A7Y5EI47_9GAMM</name>
<organism evidence="7 8">
    <name type="scientific">Rheinheimera lutimaris</name>
    <dbReference type="NCBI Taxonomy" id="2740584"/>
    <lineage>
        <taxon>Bacteria</taxon>
        <taxon>Pseudomonadati</taxon>
        <taxon>Pseudomonadota</taxon>
        <taxon>Gammaproteobacteria</taxon>
        <taxon>Chromatiales</taxon>
        <taxon>Chromatiaceae</taxon>
        <taxon>Rheinheimera</taxon>
    </lineage>
</organism>
<reference evidence="7 8" key="1">
    <citation type="submission" date="2020-06" db="EMBL/GenBank/DDBJ databases">
        <title>Rheinheimera sp. nov., a marine bacterium isolated from coastal.</title>
        <authorList>
            <person name="Yu Q."/>
            <person name="Qi Y."/>
            <person name="Pu J."/>
        </authorList>
    </citation>
    <scope>NUCLEOTIDE SEQUENCE [LARGE SCALE GENOMIC DNA]</scope>
    <source>
        <strain evidence="7 8">YQF-2</strain>
    </source>
</reference>
<dbReference type="SMART" id="SM00267">
    <property type="entry name" value="GGDEF"/>
    <property type="match status" value="1"/>
</dbReference>
<keyword evidence="5" id="KW-1133">Transmembrane helix</keyword>
<keyword evidence="4" id="KW-0175">Coiled coil</keyword>
<feature type="transmembrane region" description="Helical" evidence="5">
    <location>
        <begin position="26"/>
        <end position="47"/>
    </location>
</feature>
<accession>A0A7Y5EI47</accession>
<evidence type="ECO:0000256" key="4">
    <source>
        <dbReference type="SAM" id="Coils"/>
    </source>
</evidence>
<dbReference type="CDD" id="cd01949">
    <property type="entry name" value="GGDEF"/>
    <property type="match status" value="1"/>
</dbReference>
<dbReference type="EMBL" id="JABSOD010000010">
    <property type="protein sequence ID" value="NRQ43155.1"/>
    <property type="molecule type" value="Genomic_DNA"/>
</dbReference>
<dbReference type="InterPro" id="IPR029787">
    <property type="entry name" value="Nucleotide_cyclase"/>
</dbReference>
<keyword evidence="5" id="KW-0472">Membrane</keyword>
<evidence type="ECO:0000259" key="6">
    <source>
        <dbReference type="PROSITE" id="PS50887"/>
    </source>
</evidence>
<dbReference type="AlphaFoldDB" id="A0A7Y5EI47"/>
<evidence type="ECO:0000256" key="1">
    <source>
        <dbReference type="ARBA" id="ARBA00001946"/>
    </source>
</evidence>
<comment type="cofactor">
    <cofactor evidence="1">
        <name>Mg(2+)</name>
        <dbReference type="ChEBI" id="CHEBI:18420"/>
    </cofactor>
</comment>
<dbReference type="PANTHER" id="PTHR45138">
    <property type="entry name" value="REGULATORY COMPONENTS OF SENSORY TRANSDUCTION SYSTEM"/>
    <property type="match status" value="1"/>
</dbReference>
<dbReference type="SUPFAM" id="SSF55073">
    <property type="entry name" value="Nucleotide cyclase"/>
    <property type="match status" value="1"/>
</dbReference>
<protein>
    <recommendedName>
        <fullName evidence="2">diguanylate cyclase</fullName>
        <ecNumber evidence="2">2.7.7.65</ecNumber>
    </recommendedName>
</protein>
<dbReference type="InterPro" id="IPR000160">
    <property type="entry name" value="GGDEF_dom"/>
</dbReference>
<dbReference type="InterPro" id="IPR050469">
    <property type="entry name" value="Diguanylate_Cyclase"/>
</dbReference>
<feature type="transmembrane region" description="Helical" evidence="5">
    <location>
        <begin position="88"/>
        <end position="114"/>
    </location>
</feature>
<dbReference type="NCBIfam" id="TIGR00254">
    <property type="entry name" value="GGDEF"/>
    <property type="match status" value="1"/>
</dbReference>
<evidence type="ECO:0000256" key="5">
    <source>
        <dbReference type="SAM" id="Phobius"/>
    </source>
</evidence>
<feature type="transmembrane region" description="Helical" evidence="5">
    <location>
        <begin position="59"/>
        <end position="82"/>
    </location>
</feature>
<dbReference type="RefSeq" id="WP_173501399.1">
    <property type="nucleotide sequence ID" value="NZ_JABSOD010000010.1"/>
</dbReference>
<keyword evidence="8" id="KW-1185">Reference proteome</keyword>
<dbReference type="PROSITE" id="PS50887">
    <property type="entry name" value="GGDEF"/>
    <property type="match status" value="1"/>
</dbReference>
<dbReference type="Pfam" id="PF25487">
    <property type="entry name" value="ETR1_N"/>
    <property type="match status" value="1"/>
</dbReference>
<feature type="domain" description="GGDEF" evidence="6">
    <location>
        <begin position="192"/>
        <end position="323"/>
    </location>
</feature>
<keyword evidence="5" id="KW-0812">Transmembrane</keyword>
<dbReference type="GO" id="GO:0005886">
    <property type="term" value="C:plasma membrane"/>
    <property type="evidence" value="ECO:0007669"/>
    <property type="project" value="TreeGrafter"/>
</dbReference>
<feature type="coiled-coil region" evidence="4">
    <location>
        <begin position="130"/>
        <end position="164"/>
    </location>
</feature>
<dbReference type="EC" id="2.7.7.65" evidence="2"/>
<comment type="caution">
    <text evidence="7">The sequence shown here is derived from an EMBL/GenBank/DDBJ whole genome shotgun (WGS) entry which is preliminary data.</text>
</comment>
<dbReference type="InterPro" id="IPR058544">
    <property type="entry name" value="ETR1_N"/>
</dbReference>
<gene>
    <name evidence="7" type="ORF">HRH59_11435</name>
</gene>
<dbReference type="GO" id="GO:0052621">
    <property type="term" value="F:diguanylate cyclase activity"/>
    <property type="evidence" value="ECO:0007669"/>
    <property type="project" value="UniProtKB-EC"/>
</dbReference>
<dbReference type="Proteomes" id="UP000523161">
    <property type="component" value="Unassembled WGS sequence"/>
</dbReference>
<dbReference type="GO" id="GO:0043709">
    <property type="term" value="P:cell adhesion involved in single-species biofilm formation"/>
    <property type="evidence" value="ECO:0007669"/>
    <property type="project" value="TreeGrafter"/>
</dbReference>
<comment type="catalytic activity">
    <reaction evidence="3">
        <text>2 GTP = 3',3'-c-di-GMP + 2 diphosphate</text>
        <dbReference type="Rhea" id="RHEA:24898"/>
        <dbReference type="ChEBI" id="CHEBI:33019"/>
        <dbReference type="ChEBI" id="CHEBI:37565"/>
        <dbReference type="ChEBI" id="CHEBI:58805"/>
        <dbReference type="EC" id="2.7.7.65"/>
    </reaction>
</comment>
<evidence type="ECO:0000313" key="8">
    <source>
        <dbReference type="Proteomes" id="UP000523161"/>
    </source>
</evidence>